<protein>
    <submittedName>
        <fullName evidence="1">Uncharacterized protein</fullName>
    </submittedName>
</protein>
<dbReference type="RefSeq" id="WP_272180951.1">
    <property type="nucleotide sequence ID" value="NZ_JAQOMS010000002.1"/>
</dbReference>
<evidence type="ECO:0000313" key="2">
    <source>
        <dbReference type="Proteomes" id="UP001528411"/>
    </source>
</evidence>
<comment type="caution">
    <text evidence="1">The sequence shown here is derived from an EMBL/GenBank/DDBJ whole genome shotgun (WGS) entry which is preliminary data.</text>
</comment>
<proteinExistence type="predicted"/>
<accession>A0ABT5FDB4</accession>
<dbReference type="EMBL" id="JAQOMS010000002">
    <property type="protein sequence ID" value="MDC2889533.1"/>
    <property type="molecule type" value="Genomic_DNA"/>
</dbReference>
<reference evidence="1 2" key="1">
    <citation type="submission" date="2023-01" db="EMBL/GenBank/DDBJ databases">
        <title>Psychrosphaera sp. nov., isolated from marine algae.</title>
        <authorList>
            <person name="Bayburt H."/>
            <person name="Choi B.J."/>
            <person name="Kim J.M."/>
            <person name="Choi D.G."/>
            <person name="Jeon C.O."/>
        </authorList>
    </citation>
    <scope>NUCLEOTIDE SEQUENCE [LARGE SCALE GENOMIC DNA]</scope>
    <source>
        <strain evidence="1 2">G1-22</strain>
    </source>
</reference>
<evidence type="ECO:0000313" key="1">
    <source>
        <dbReference type="EMBL" id="MDC2889533.1"/>
    </source>
</evidence>
<name>A0ABT5FDB4_9GAMM</name>
<keyword evidence="2" id="KW-1185">Reference proteome</keyword>
<organism evidence="1 2">
    <name type="scientific">Psychrosphaera algicola</name>
    <dbReference type="NCBI Taxonomy" id="3023714"/>
    <lineage>
        <taxon>Bacteria</taxon>
        <taxon>Pseudomonadati</taxon>
        <taxon>Pseudomonadota</taxon>
        <taxon>Gammaproteobacteria</taxon>
        <taxon>Alteromonadales</taxon>
        <taxon>Pseudoalteromonadaceae</taxon>
        <taxon>Psychrosphaera</taxon>
    </lineage>
</organism>
<gene>
    <name evidence="1" type="ORF">PN838_13055</name>
</gene>
<sequence length="47" mass="5315">MKGVFLDSATLGPDIDVSELKSLPVDWQFFHSHQTKRCLNEALEPTL</sequence>
<dbReference type="Proteomes" id="UP001528411">
    <property type="component" value="Unassembled WGS sequence"/>
</dbReference>